<protein>
    <recommendedName>
        <fullName evidence="9">EGF-like domain-containing protein</fullName>
    </recommendedName>
</protein>
<name>A0A834IUX9_RHYFE</name>
<evidence type="ECO:0000256" key="7">
    <source>
        <dbReference type="SAM" id="Phobius"/>
    </source>
</evidence>
<feature type="transmembrane region" description="Helical" evidence="7">
    <location>
        <begin position="695"/>
        <end position="717"/>
    </location>
</feature>
<dbReference type="OrthoDB" id="69646at2759"/>
<keyword evidence="3" id="KW-1003">Cell membrane</keyword>
<keyword evidence="5 7" id="KW-1133">Transmembrane helix</keyword>
<feature type="transmembrane region" description="Helical" evidence="7">
    <location>
        <begin position="639"/>
        <end position="656"/>
    </location>
</feature>
<dbReference type="EMBL" id="JAACXV010000018">
    <property type="protein sequence ID" value="KAF7286894.1"/>
    <property type="molecule type" value="Genomic_DNA"/>
</dbReference>
<feature type="chain" id="PRO_5032747707" description="EGF-like domain-containing protein" evidence="8">
    <location>
        <begin position="19"/>
        <end position="754"/>
    </location>
</feature>
<dbReference type="Proteomes" id="UP000625711">
    <property type="component" value="Unassembled WGS sequence"/>
</dbReference>
<comment type="subcellular location">
    <subcellularLocation>
        <location evidence="1">Cell membrane</location>
        <topology evidence="1">Multi-pass membrane protein</topology>
    </subcellularLocation>
</comment>
<keyword evidence="4 7" id="KW-0812">Transmembrane</keyword>
<dbReference type="InterPro" id="IPR021910">
    <property type="entry name" value="NGX6/PGAP6/MYMK"/>
</dbReference>
<proteinExistence type="inferred from homology"/>
<evidence type="ECO:0000256" key="2">
    <source>
        <dbReference type="ARBA" id="ARBA00005542"/>
    </source>
</evidence>
<reference evidence="10" key="1">
    <citation type="submission" date="2020-08" db="EMBL/GenBank/DDBJ databases">
        <title>Genome sequencing and assembly of the red palm weevil Rhynchophorus ferrugineus.</title>
        <authorList>
            <person name="Dias G.B."/>
            <person name="Bergman C.M."/>
            <person name="Manee M."/>
        </authorList>
    </citation>
    <scope>NUCLEOTIDE SEQUENCE</scope>
    <source>
        <strain evidence="10">AA-2017</strain>
        <tissue evidence="10">Whole larva</tissue>
    </source>
</reference>
<keyword evidence="8" id="KW-0732">Signal</keyword>
<evidence type="ECO:0000313" key="10">
    <source>
        <dbReference type="EMBL" id="KAF7286894.1"/>
    </source>
</evidence>
<evidence type="ECO:0000313" key="11">
    <source>
        <dbReference type="Proteomes" id="UP000625711"/>
    </source>
</evidence>
<accession>A0A834IUX9</accession>
<comment type="similarity">
    <text evidence="2">Belongs to the TMEM8 family.</text>
</comment>
<evidence type="ECO:0000259" key="9">
    <source>
        <dbReference type="PROSITE" id="PS00022"/>
    </source>
</evidence>
<keyword evidence="11" id="KW-1185">Reference proteome</keyword>
<feature type="transmembrane region" description="Helical" evidence="7">
    <location>
        <begin position="542"/>
        <end position="563"/>
    </location>
</feature>
<organism evidence="10 11">
    <name type="scientific">Rhynchophorus ferrugineus</name>
    <name type="common">Red palm weevil</name>
    <name type="synonym">Curculio ferrugineus</name>
    <dbReference type="NCBI Taxonomy" id="354439"/>
    <lineage>
        <taxon>Eukaryota</taxon>
        <taxon>Metazoa</taxon>
        <taxon>Ecdysozoa</taxon>
        <taxon>Arthropoda</taxon>
        <taxon>Hexapoda</taxon>
        <taxon>Insecta</taxon>
        <taxon>Pterygota</taxon>
        <taxon>Neoptera</taxon>
        <taxon>Endopterygota</taxon>
        <taxon>Coleoptera</taxon>
        <taxon>Polyphaga</taxon>
        <taxon>Cucujiformia</taxon>
        <taxon>Curculionidae</taxon>
        <taxon>Dryophthorinae</taxon>
        <taxon>Rhynchophorus</taxon>
    </lineage>
</organism>
<feature type="signal peptide" evidence="8">
    <location>
        <begin position="1"/>
        <end position="18"/>
    </location>
</feature>
<dbReference type="PANTHER" id="PTHR14319">
    <property type="entry name" value="FIVE-SPAN TRANSMEMBRANE PROTEIN M83"/>
    <property type="match status" value="1"/>
</dbReference>
<gene>
    <name evidence="10" type="ORF">GWI33_003161</name>
</gene>
<sequence length="754" mass="85244">MYQLKFVFILVQLTLAVAQNKNLTLISKSRTTKLDKYESFADAVVLSLSVPENTIFASFKFIGSEEALTIFGCTSRKVSLYLKHGALPPINPDGSPFPQEFRNISRTETLSVELETNKQEVYINLTSPEPGVFYAAVFLSYEDPRLKKISQQGLTRSCNAYVDSYVYVERIDNPEIISNQQVVFVNAAVNISKYYSIFVPNFMDHAVVKVQSLEPNRAILRIQARRPPTPDSFLLETVIENTTVSAVFWTEPRVWHYIEVEFKTNPTNISFEINFVSSKFDSKYKQYDLVRENTATSFTFSYRLPAELKNDVPLAINISKNEFSVLKFNLLKGSDIGGTLQYILAFKPRVTREGRKIVLHEEPDDHIIVGCIQNNAISVPVWPNYCTTSNSSIYAPLILNKTNDNSTLLVPYPESGAWYASFKLFCGNCTPCNCSEQCQSKFVVCQSDCEEEDIGSCVEACKEKVINTDGCASCDCDGGCLRKKSSDLCNSSIIFDVSSRPCYYGDCGKQGQCMTMVSEGTAYSTCLCYNNYRGFDCSDGSLATPFLMVLLEFLLLVLSNIFFLPVTYLAYKRQYYVEAVSYFAIFISSTFYHACDSGENIMTFCLFRLSTLQFADFFSALLAIWLTLLAMADIPTVQLSILQMSGSILIAFFVTLNRYALWIFALPSSVGVLVICISWYFKYRKYKQKFISTTYLYVKLPIGVAVVFIGLIIYSLLQTQSNYKYLHSLWHIIMATGVFFLLPAKDTFQSDVFL</sequence>
<dbReference type="PROSITE" id="PS00022">
    <property type="entry name" value="EGF_1"/>
    <property type="match status" value="1"/>
</dbReference>
<evidence type="ECO:0000256" key="6">
    <source>
        <dbReference type="ARBA" id="ARBA00023136"/>
    </source>
</evidence>
<comment type="caution">
    <text evidence="10">The sequence shown here is derived from an EMBL/GenBank/DDBJ whole genome shotgun (WGS) entry which is preliminary data.</text>
</comment>
<dbReference type="GO" id="GO:0005886">
    <property type="term" value="C:plasma membrane"/>
    <property type="evidence" value="ECO:0007669"/>
    <property type="project" value="UniProtKB-SubCell"/>
</dbReference>
<evidence type="ECO:0000256" key="8">
    <source>
        <dbReference type="SAM" id="SignalP"/>
    </source>
</evidence>
<evidence type="ECO:0000256" key="1">
    <source>
        <dbReference type="ARBA" id="ARBA00004651"/>
    </source>
</evidence>
<evidence type="ECO:0000256" key="4">
    <source>
        <dbReference type="ARBA" id="ARBA00022692"/>
    </source>
</evidence>
<evidence type="ECO:0000256" key="5">
    <source>
        <dbReference type="ARBA" id="ARBA00022989"/>
    </source>
</evidence>
<dbReference type="AlphaFoldDB" id="A0A834IUX9"/>
<feature type="domain" description="EGF-like" evidence="9">
    <location>
        <begin position="526"/>
        <end position="537"/>
    </location>
</feature>
<feature type="transmembrane region" description="Helical" evidence="7">
    <location>
        <begin position="723"/>
        <end position="742"/>
    </location>
</feature>
<dbReference type="InterPro" id="IPR000742">
    <property type="entry name" value="EGF"/>
</dbReference>
<dbReference type="PANTHER" id="PTHR14319:SF3">
    <property type="entry name" value="TRANSMEMBRANE PROTEIN-LIKE PROTEIN"/>
    <property type="match status" value="1"/>
</dbReference>
<dbReference type="Pfam" id="PF12036">
    <property type="entry name" value="DUF3522"/>
    <property type="match status" value="1"/>
</dbReference>
<keyword evidence="6 7" id="KW-0472">Membrane</keyword>
<feature type="transmembrane region" description="Helical" evidence="7">
    <location>
        <begin position="614"/>
        <end position="632"/>
    </location>
</feature>
<feature type="transmembrane region" description="Helical" evidence="7">
    <location>
        <begin position="575"/>
        <end position="594"/>
    </location>
</feature>
<feature type="transmembrane region" description="Helical" evidence="7">
    <location>
        <begin position="662"/>
        <end position="683"/>
    </location>
</feature>
<evidence type="ECO:0000256" key="3">
    <source>
        <dbReference type="ARBA" id="ARBA00022475"/>
    </source>
</evidence>